<dbReference type="Pfam" id="PF04082">
    <property type="entry name" value="Fungal_trans"/>
    <property type="match status" value="1"/>
</dbReference>
<evidence type="ECO:0000256" key="5">
    <source>
        <dbReference type="ARBA" id="ARBA00023242"/>
    </source>
</evidence>
<dbReference type="CDD" id="cd12148">
    <property type="entry name" value="fungal_TF_MHR"/>
    <property type="match status" value="1"/>
</dbReference>
<keyword evidence="1" id="KW-0479">Metal-binding</keyword>
<dbReference type="AlphaFoldDB" id="A0AAV9Q1V5"/>
<feature type="compositionally biased region" description="Low complexity" evidence="6">
    <location>
        <begin position="197"/>
        <end position="210"/>
    </location>
</feature>
<feature type="region of interest" description="Disordered" evidence="6">
    <location>
        <begin position="174"/>
        <end position="226"/>
    </location>
</feature>
<protein>
    <recommendedName>
        <fullName evidence="7">Xylanolytic transcriptional activator regulatory domain-containing protein</fullName>
    </recommendedName>
</protein>
<feature type="compositionally biased region" description="Polar residues" evidence="6">
    <location>
        <begin position="174"/>
        <end position="184"/>
    </location>
</feature>
<evidence type="ECO:0000256" key="4">
    <source>
        <dbReference type="ARBA" id="ARBA00023163"/>
    </source>
</evidence>
<dbReference type="PANTHER" id="PTHR47660">
    <property type="entry name" value="TRANSCRIPTION FACTOR WITH C2H2 AND ZN(2)-CYS(6) DNA BINDING DOMAIN (EUROFUNG)-RELATED-RELATED"/>
    <property type="match status" value="1"/>
</dbReference>
<gene>
    <name evidence="8" type="ORF">LTR25_008448</name>
</gene>
<feature type="region of interest" description="Disordered" evidence="6">
    <location>
        <begin position="39"/>
        <end position="62"/>
    </location>
</feature>
<dbReference type="GO" id="GO:0003677">
    <property type="term" value="F:DNA binding"/>
    <property type="evidence" value="ECO:0007669"/>
    <property type="project" value="InterPro"/>
</dbReference>
<keyword evidence="3" id="KW-0805">Transcription regulation</keyword>
<evidence type="ECO:0000313" key="8">
    <source>
        <dbReference type="EMBL" id="KAK5531341.1"/>
    </source>
</evidence>
<accession>A0AAV9Q1V5</accession>
<evidence type="ECO:0000256" key="2">
    <source>
        <dbReference type="ARBA" id="ARBA00022833"/>
    </source>
</evidence>
<dbReference type="InterPro" id="IPR007219">
    <property type="entry name" value="XnlR_reg_dom"/>
</dbReference>
<comment type="caution">
    <text evidence="8">The sequence shown here is derived from an EMBL/GenBank/DDBJ whole genome shotgun (WGS) entry which is preliminary data.</text>
</comment>
<proteinExistence type="predicted"/>
<feature type="domain" description="Xylanolytic transcriptional activator regulatory" evidence="7">
    <location>
        <begin position="322"/>
        <end position="518"/>
    </location>
</feature>
<dbReference type="GO" id="GO:0006351">
    <property type="term" value="P:DNA-templated transcription"/>
    <property type="evidence" value="ECO:0007669"/>
    <property type="project" value="InterPro"/>
</dbReference>
<evidence type="ECO:0000256" key="1">
    <source>
        <dbReference type="ARBA" id="ARBA00022723"/>
    </source>
</evidence>
<organism evidence="8 9">
    <name type="scientific">Vermiconidia calcicola</name>
    <dbReference type="NCBI Taxonomy" id="1690605"/>
    <lineage>
        <taxon>Eukaryota</taxon>
        <taxon>Fungi</taxon>
        <taxon>Dikarya</taxon>
        <taxon>Ascomycota</taxon>
        <taxon>Pezizomycotina</taxon>
        <taxon>Dothideomycetes</taxon>
        <taxon>Dothideomycetidae</taxon>
        <taxon>Mycosphaerellales</taxon>
        <taxon>Extremaceae</taxon>
        <taxon>Vermiconidia</taxon>
    </lineage>
</organism>
<dbReference type="GO" id="GO:0008270">
    <property type="term" value="F:zinc ion binding"/>
    <property type="evidence" value="ECO:0007669"/>
    <property type="project" value="InterPro"/>
</dbReference>
<keyword evidence="4" id="KW-0804">Transcription</keyword>
<dbReference type="Proteomes" id="UP001345827">
    <property type="component" value="Unassembled WGS sequence"/>
</dbReference>
<keyword evidence="2" id="KW-0862">Zinc</keyword>
<evidence type="ECO:0000313" key="9">
    <source>
        <dbReference type="Proteomes" id="UP001345827"/>
    </source>
</evidence>
<dbReference type="PANTHER" id="PTHR47660:SF2">
    <property type="entry name" value="TRANSCRIPTION FACTOR WITH C2H2 AND ZN(2)-CYS(6) DNA BINDING DOMAIN (EUROFUNG)"/>
    <property type="match status" value="1"/>
</dbReference>
<feature type="region of interest" description="Disordered" evidence="6">
    <location>
        <begin position="656"/>
        <end position="677"/>
    </location>
</feature>
<evidence type="ECO:0000259" key="7">
    <source>
        <dbReference type="Pfam" id="PF04082"/>
    </source>
</evidence>
<evidence type="ECO:0000256" key="6">
    <source>
        <dbReference type="SAM" id="MobiDB-lite"/>
    </source>
</evidence>
<keyword evidence="5" id="KW-0539">Nucleus</keyword>
<name>A0AAV9Q1V5_9PEZI</name>
<dbReference type="EMBL" id="JAXLQG010000017">
    <property type="protein sequence ID" value="KAK5531341.1"/>
    <property type="molecule type" value="Genomic_DNA"/>
</dbReference>
<reference evidence="8 9" key="1">
    <citation type="submission" date="2023-06" db="EMBL/GenBank/DDBJ databases">
        <title>Black Yeasts Isolated from many extreme environments.</title>
        <authorList>
            <person name="Coleine C."/>
            <person name="Stajich J.E."/>
            <person name="Selbmann L."/>
        </authorList>
    </citation>
    <scope>NUCLEOTIDE SEQUENCE [LARGE SCALE GENOMIC DNA]</scope>
    <source>
        <strain evidence="8 9">CCFEE 5887</strain>
    </source>
</reference>
<sequence length="837" mass="94402">MLNTNDINEVHHADNTLGASDVAGAHQTNKSLNANLSAAIRPSTKDDRNFSEPFPSTRTQAENKMMFSTVFPEPSSNSMPTNNTVLEHDSLPAFAPNPTLMDTGLFSFDAWPELVANVSLLGWMNEEAQGYGSFDMPDIHMGNFRIPGFDDQFRLPSSQDSTNACYTAAPPLQTRQTATESHGASNPLPAPQRAHVSSPSMRSESSETSPLQEIADSVPVEKGSESNPWPFEWHATTDDQKIALPELRSTESRWWRNDMGAASSRTLQGASQLFGASDVLDERKRSSIVELLSLPLSRIPWQEDVSMLRTLPRPDVLDHLVDLYFLHFHELWPIIHQPTFEVSKAPTIQVLSMACIGACYSGLENSLDFADTLAELCRRTSTWMAEHDPRFLRSPSYGISLLLQHIHAIGSGSRRLFEMTDSSRSRLVNIGRHMNHFCTNLHASRSNLSSRTVDTYERWLEWVRKEQVCRLIWFIFEFDCFYTAFSKQPPCIKFEDLPPDFPSEQVHWEAPTAFAWASCPYQTAPRGLPTTQTLHGLLSKAPDVAPSLKSLDHLGKRLLTRCLGRCLESIQEQMESSVYHVLWEESTGRAVTCATRSRISRSIMSVYESSWEDNSRGSNLRVSLRIAIAAHYSHMFAAGKLTGLITQIARKRAGEHDSLRPGNLLNPSSGVGNSGKATPHDDAFIKAAFNEDPKALREMMWHASQVFYLQRRHPFNSPHEPLSVFLAGISLWAFLKYFNPETNDDQDRVPVQLDEPSFCSRPEAREAIRNWIERGGRTYLEGVGDVRSPDAPRRILSLCIDMTKRLKVWRMASKVSEIFIRLLQREDQEYSDTFGRV</sequence>
<keyword evidence="9" id="KW-1185">Reference proteome</keyword>
<evidence type="ECO:0000256" key="3">
    <source>
        <dbReference type="ARBA" id="ARBA00023015"/>
    </source>
</evidence>